<feature type="region of interest" description="Disordered" evidence="1">
    <location>
        <begin position="135"/>
        <end position="160"/>
    </location>
</feature>
<evidence type="ECO:0000313" key="3">
    <source>
        <dbReference type="EMBL" id="MFC6885596.1"/>
    </source>
</evidence>
<proteinExistence type="predicted"/>
<name>A0ABW2CX87_9ACTN</name>
<accession>A0ABW2CX87</accession>
<reference evidence="4" key="1">
    <citation type="journal article" date="2019" name="Int. J. Syst. Evol. Microbiol.">
        <title>The Global Catalogue of Microorganisms (GCM) 10K type strain sequencing project: providing services to taxonomists for standard genome sequencing and annotation.</title>
        <authorList>
            <consortium name="The Broad Institute Genomics Platform"/>
            <consortium name="The Broad Institute Genome Sequencing Center for Infectious Disease"/>
            <person name="Wu L."/>
            <person name="Ma J."/>
        </authorList>
    </citation>
    <scope>NUCLEOTIDE SEQUENCE [LARGE SCALE GENOMIC DNA]</scope>
    <source>
        <strain evidence="4">JCM 3369</strain>
    </source>
</reference>
<protein>
    <submittedName>
        <fullName evidence="3">Uncharacterized protein</fullName>
    </submittedName>
</protein>
<organism evidence="3 4">
    <name type="scientific">Actinomadura yumaensis</name>
    <dbReference type="NCBI Taxonomy" id="111807"/>
    <lineage>
        <taxon>Bacteria</taxon>
        <taxon>Bacillati</taxon>
        <taxon>Actinomycetota</taxon>
        <taxon>Actinomycetes</taxon>
        <taxon>Streptosporangiales</taxon>
        <taxon>Thermomonosporaceae</taxon>
        <taxon>Actinomadura</taxon>
    </lineage>
</organism>
<keyword evidence="4" id="KW-1185">Reference proteome</keyword>
<sequence>MSTLTRLAATTAAVTAALSTGLPATTTSGLAGTASFDAGGAASDFRAAANTVRLVSATANGTRSATVKLSYTCTEAGGKGEQAEIHVGARFSWGSVYGVSAHYVPKAPAYPCDGASRTVDFTITSKGNAIKKGEKATVSASIGDRHGASAHKDQKKMTFQ</sequence>
<evidence type="ECO:0000313" key="4">
    <source>
        <dbReference type="Proteomes" id="UP001596380"/>
    </source>
</evidence>
<dbReference type="EMBL" id="JBHSXS010000040">
    <property type="protein sequence ID" value="MFC6885596.1"/>
    <property type="molecule type" value="Genomic_DNA"/>
</dbReference>
<keyword evidence="2" id="KW-0732">Signal</keyword>
<evidence type="ECO:0000256" key="1">
    <source>
        <dbReference type="SAM" id="MobiDB-lite"/>
    </source>
</evidence>
<dbReference type="Proteomes" id="UP001596380">
    <property type="component" value="Unassembled WGS sequence"/>
</dbReference>
<dbReference type="RefSeq" id="WP_160825717.1">
    <property type="nucleotide sequence ID" value="NZ_JBHSXE010000001.1"/>
</dbReference>
<gene>
    <name evidence="3" type="ORF">ACFQKB_37965</name>
</gene>
<evidence type="ECO:0000256" key="2">
    <source>
        <dbReference type="SAM" id="SignalP"/>
    </source>
</evidence>
<feature type="signal peptide" evidence="2">
    <location>
        <begin position="1"/>
        <end position="24"/>
    </location>
</feature>
<feature type="compositionally biased region" description="Basic and acidic residues" evidence="1">
    <location>
        <begin position="143"/>
        <end position="160"/>
    </location>
</feature>
<feature type="chain" id="PRO_5047226113" evidence="2">
    <location>
        <begin position="25"/>
        <end position="160"/>
    </location>
</feature>
<comment type="caution">
    <text evidence="3">The sequence shown here is derived from an EMBL/GenBank/DDBJ whole genome shotgun (WGS) entry which is preliminary data.</text>
</comment>